<proteinExistence type="predicted"/>
<organism evidence="2 3">
    <name type="scientific">Mycena maculata</name>
    <dbReference type="NCBI Taxonomy" id="230809"/>
    <lineage>
        <taxon>Eukaryota</taxon>
        <taxon>Fungi</taxon>
        <taxon>Dikarya</taxon>
        <taxon>Basidiomycota</taxon>
        <taxon>Agaricomycotina</taxon>
        <taxon>Agaricomycetes</taxon>
        <taxon>Agaricomycetidae</taxon>
        <taxon>Agaricales</taxon>
        <taxon>Marasmiineae</taxon>
        <taxon>Mycenaceae</taxon>
        <taxon>Mycena</taxon>
    </lineage>
</organism>
<dbReference type="PANTHER" id="PTHR47534:SF3">
    <property type="entry name" value="ALCOHOL DEHYDROGENASE-LIKE C-TERMINAL DOMAIN-CONTAINING PROTEIN"/>
    <property type="match status" value="1"/>
</dbReference>
<evidence type="ECO:0000313" key="3">
    <source>
        <dbReference type="Proteomes" id="UP001215280"/>
    </source>
</evidence>
<dbReference type="InterPro" id="IPR052228">
    <property type="entry name" value="Sec_Metab_Biosynth_Oxidored"/>
</dbReference>
<feature type="non-terminal residue" evidence="2">
    <location>
        <position position="1"/>
    </location>
</feature>
<gene>
    <name evidence="2" type="ORF">DFH07DRAFT_707119</name>
</gene>
<protein>
    <submittedName>
        <fullName evidence="2">Uncharacterized protein</fullName>
    </submittedName>
</protein>
<feature type="non-terminal residue" evidence="2">
    <location>
        <position position="138"/>
    </location>
</feature>
<name>A0AAD7JG65_9AGAR</name>
<dbReference type="PANTHER" id="PTHR47534">
    <property type="entry name" value="YALI0E05731P"/>
    <property type="match status" value="1"/>
</dbReference>
<sequence>TKGNTHIILVGQNRVSATTILEHLEKLMNPGIAREFMQCDLSLIQNTKHTSTVICTQFPHVNLLVMSVGAILLMGLDVTDEGVNCQVASLYYSKWAFIDGLLPVPHAVLEAGEDVRVAAIHTAGRGRPINFNGIGLEK</sequence>
<keyword evidence="3" id="KW-1185">Reference proteome</keyword>
<keyword evidence="1" id="KW-0560">Oxidoreductase</keyword>
<evidence type="ECO:0000256" key="1">
    <source>
        <dbReference type="ARBA" id="ARBA00023002"/>
    </source>
</evidence>
<dbReference type="AlphaFoldDB" id="A0AAD7JG65"/>
<dbReference type="GO" id="GO:0016491">
    <property type="term" value="F:oxidoreductase activity"/>
    <property type="evidence" value="ECO:0007669"/>
    <property type="project" value="UniProtKB-KW"/>
</dbReference>
<comment type="caution">
    <text evidence="2">The sequence shown here is derived from an EMBL/GenBank/DDBJ whole genome shotgun (WGS) entry which is preliminary data.</text>
</comment>
<accession>A0AAD7JG65</accession>
<reference evidence="2" key="1">
    <citation type="submission" date="2023-03" db="EMBL/GenBank/DDBJ databases">
        <title>Massive genome expansion in bonnet fungi (Mycena s.s.) driven by repeated elements and novel gene families across ecological guilds.</title>
        <authorList>
            <consortium name="Lawrence Berkeley National Laboratory"/>
            <person name="Harder C.B."/>
            <person name="Miyauchi S."/>
            <person name="Viragh M."/>
            <person name="Kuo A."/>
            <person name="Thoen E."/>
            <person name="Andreopoulos B."/>
            <person name="Lu D."/>
            <person name="Skrede I."/>
            <person name="Drula E."/>
            <person name="Henrissat B."/>
            <person name="Morin E."/>
            <person name="Kohler A."/>
            <person name="Barry K."/>
            <person name="LaButti K."/>
            <person name="Morin E."/>
            <person name="Salamov A."/>
            <person name="Lipzen A."/>
            <person name="Mereny Z."/>
            <person name="Hegedus B."/>
            <person name="Baldrian P."/>
            <person name="Stursova M."/>
            <person name="Weitz H."/>
            <person name="Taylor A."/>
            <person name="Grigoriev I.V."/>
            <person name="Nagy L.G."/>
            <person name="Martin F."/>
            <person name="Kauserud H."/>
        </authorList>
    </citation>
    <scope>NUCLEOTIDE SEQUENCE</scope>
    <source>
        <strain evidence="2">CBHHK188m</strain>
    </source>
</reference>
<evidence type="ECO:0000313" key="2">
    <source>
        <dbReference type="EMBL" id="KAJ7764129.1"/>
    </source>
</evidence>
<dbReference type="Proteomes" id="UP001215280">
    <property type="component" value="Unassembled WGS sequence"/>
</dbReference>
<dbReference type="EMBL" id="JARJLG010000038">
    <property type="protein sequence ID" value="KAJ7764129.1"/>
    <property type="molecule type" value="Genomic_DNA"/>
</dbReference>